<dbReference type="Proteomes" id="UP001211065">
    <property type="component" value="Unassembled WGS sequence"/>
</dbReference>
<evidence type="ECO:0000313" key="1">
    <source>
        <dbReference type="EMBL" id="KAJ3220599.1"/>
    </source>
</evidence>
<dbReference type="PANTHER" id="PTHR28152:SF1">
    <property type="entry name" value="HYDROXYACYL-THIOESTER DEHYDRATASE TYPE 2, MITOCHONDRIAL"/>
    <property type="match status" value="1"/>
</dbReference>
<protein>
    <submittedName>
        <fullName evidence="1">Uncharacterized protein</fullName>
    </submittedName>
</protein>
<organism evidence="1 2">
    <name type="scientific">Clydaea vesicula</name>
    <dbReference type="NCBI Taxonomy" id="447962"/>
    <lineage>
        <taxon>Eukaryota</taxon>
        <taxon>Fungi</taxon>
        <taxon>Fungi incertae sedis</taxon>
        <taxon>Chytridiomycota</taxon>
        <taxon>Chytridiomycota incertae sedis</taxon>
        <taxon>Chytridiomycetes</taxon>
        <taxon>Lobulomycetales</taxon>
        <taxon>Lobulomycetaceae</taxon>
        <taxon>Clydaea</taxon>
    </lineage>
</organism>
<keyword evidence="2" id="KW-1185">Reference proteome</keyword>
<dbReference type="AlphaFoldDB" id="A0AAD5U3Y5"/>
<sequence>MSSELSSDGYLPTFAPPSPPFKKRMWVGSNLTFHKDLKSDLQIYNKELFVENVKFKESEKKDILFVEEKRLISDELGIAITDTRTIGYIHEKEKPVVYSALTYNSHLIHYDSDYARNVENYPAILGLIQLVMET</sequence>
<dbReference type="GO" id="GO:0005739">
    <property type="term" value="C:mitochondrion"/>
    <property type="evidence" value="ECO:0007669"/>
    <property type="project" value="TreeGrafter"/>
</dbReference>
<gene>
    <name evidence="1" type="ORF">HK099_004152</name>
</gene>
<name>A0AAD5U3Y5_9FUNG</name>
<dbReference type="EMBL" id="JADGJW010000288">
    <property type="protein sequence ID" value="KAJ3220599.1"/>
    <property type="molecule type" value="Genomic_DNA"/>
</dbReference>
<comment type="caution">
    <text evidence="1">The sequence shown here is derived from an EMBL/GenBank/DDBJ whole genome shotgun (WGS) entry which is preliminary data.</text>
</comment>
<accession>A0AAD5U3Y5</accession>
<dbReference type="InterPro" id="IPR052741">
    <property type="entry name" value="Mitochondrial_HTD2"/>
</dbReference>
<evidence type="ECO:0000313" key="2">
    <source>
        <dbReference type="Proteomes" id="UP001211065"/>
    </source>
</evidence>
<proteinExistence type="predicted"/>
<dbReference type="PANTHER" id="PTHR28152">
    <property type="entry name" value="HYDROXYACYL-THIOESTER DEHYDRATASE TYPE 2, MITOCHONDRIAL"/>
    <property type="match status" value="1"/>
</dbReference>
<reference evidence="1" key="1">
    <citation type="submission" date="2020-05" db="EMBL/GenBank/DDBJ databases">
        <title>Phylogenomic resolution of chytrid fungi.</title>
        <authorList>
            <person name="Stajich J.E."/>
            <person name="Amses K."/>
            <person name="Simmons R."/>
            <person name="Seto K."/>
            <person name="Myers J."/>
            <person name="Bonds A."/>
            <person name="Quandt C.A."/>
            <person name="Barry K."/>
            <person name="Liu P."/>
            <person name="Grigoriev I."/>
            <person name="Longcore J.E."/>
            <person name="James T.Y."/>
        </authorList>
    </citation>
    <scope>NUCLEOTIDE SEQUENCE</scope>
    <source>
        <strain evidence="1">JEL0476</strain>
    </source>
</reference>
<dbReference type="GO" id="GO:0019171">
    <property type="term" value="F:(3R)-hydroxyacyl-[acyl-carrier-protein] dehydratase activity"/>
    <property type="evidence" value="ECO:0007669"/>
    <property type="project" value="TreeGrafter"/>
</dbReference>